<dbReference type="InterPro" id="IPR011109">
    <property type="entry name" value="DNA_bind_recombinase_dom"/>
</dbReference>
<proteinExistence type="inferred from homology"/>
<dbReference type="Gene3D" id="3.40.50.1390">
    <property type="entry name" value="Resolvase, N-terminal catalytic domain"/>
    <property type="match status" value="1"/>
</dbReference>
<evidence type="ECO:0000259" key="2">
    <source>
        <dbReference type="PROSITE" id="PS50141"/>
    </source>
</evidence>
<dbReference type="GO" id="GO:0003677">
    <property type="term" value="F:DNA binding"/>
    <property type="evidence" value="ECO:0007669"/>
    <property type="project" value="InterPro"/>
</dbReference>
<dbReference type="PROSITE" id="PS50141">
    <property type="entry name" value="A_DEAMIN_EDITASE"/>
    <property type="match status" value="1"/>
</dbReference>
<dbReference type="STRING" id="549789.NIES30_06560"/>
<name>A0A1U7J858_9CYAN</name>
<keyword evidence="5" id="KW-1185">Reference proteome</keyword>
<evidence type="ECO:0000256" key="1">
    <source>
        <dbReference type="ARBA" id="ARBA00009913"/>
    </source>
</evidence>
<comment type="caution">
    <text evidence="4">The sequence shown here is derived from an EMBL/GenBank/DDBJ whole genome shotgun (WGS) entry which is preliminary data.</text>
</comment>
<dbReference type="EMBL" id="MRCG01000003">
    <property type="protein sequence ID" value="OKH49502.1"/>
    <property type="molecule type" value="Genomic_DNA"/>
</dbReference>
<dbReference type="SUPFAM" id="SSF53041">
    <property type="entry name" value="Resolvase-like"/>
    <property type="match status" value="1"/>
</dbReference>
<dbReference type="PANTHER" id="PTHR30461:SF26">
    <property type="entry name" value="RESOLVASE HOMOLOG YNEB"/>
    <property type="match status" value="1"/>
</dbReference>
<dbReference type="InterPro" id="IPR038109">
    <property type="entry name" value="DNA_bind_recomb_sf"/>
</dbReference>
<dbReference type="SMART" id="SM00857">
    <property type="entry name" value="Resolvase"/>
    <property type="match status" value="1"/>
</dbReference>
<accession>A0A1U7J858</accession>
<dbReference type="Pfam" id="PF07508">
    <property type="entry name" value="Recombinase"/>
    <property type="match status" value="1"/>
</dbReference>
<dbReference type="PANTHER" id="PTHR30461">
    <property type="entry name" value="DNA-INVERTASE FROM LAMBDOID PROPHAGE"/>
    <property type="match status" value="1"/>
</dbReference>
<dbReference type="Pfam" id="PF00239">
    <property type="entry name" value="Resolvase"/>
    <property type="match status" value="1"/>
</dbReference>
<dbReference type="GO" id="GO:0000150">
    <property type="term" value="F:DNA strand exchange activity"/>
    <property type="evidence" value="ECO:0007669"/>
    <property type="project" value="InterPro"/>
</dbReference>
<dbReference type="OrthoDB" id="445127at2"/>
<protein>
    <submittedName>
        <fullName evidence="4">Recombinase family protein</fullName>
    </submittedName>
</protein>
<sequence length="437" mass="48479">MRIVAYRYREVNGSTTPAPDALGEEMLAAVERVYTDVALPTEPGYRPERDRLLADLRTHPADRVLVDSLATLGNDSEDIRHWVQAFASVGVEVVALTNDAIDLDSILQGADLANDQRRRRLREGHARSRLQALPPPGKPPYGYRRGQGRYLIDRATAPVVTAFVNEFLLYGSLRGAVRFIEGKLGKRISVSTGRRWLTHPVYRGDLQYQDGNVLRDTHAAIISRDEAAQIDRLLRRNRPLPPRTAGAPRSLAGLVTCQACSQPLTISKTAPRGQAKSYLYLRPSGCPKAPRCPAIPYDDALHRIVSQICQELPPAVAQFTAKIPPGAPTPAAGLQGAIAAKEAAIAQLPTLEDSGILDAETAALRRYKLRGEISALHQQLAQLPPVNLQELSQSVSIPQFWLDLSEAERRFFFREFIRDIQIVRQDKDWCIELVLVF</sequence>
<dbReference type="GO" id="GO:0006396">
    <property type="term" value="P:RNA processing"/>
    <property type="evidence" value="ECO:0007669"/>
    <property type="project" value="InterPro"/>
</dbReference>
<evidence type="ECO:0000259" key="3">
    <source>
        <dbReference type="PROSITE" id="PS51737"/>
    </source>
</evidence>
<dbReference type="RefSeq" id="WP_073607609.1">
    <property type="nucleotide sequence ID" value="NZ_MRCG01000003.1"/>
</dbReference>
<dbReference type="AlphaFoldDB" id="A0A1U7J858"/>
<dbReference type="InterPro" id="IPR050639">
    <property type="entry name" value="SSR_resolvase"/>
</dbReference>
<evidence type="ECO:0000313" key="4">
    <source>
        <dbReference type="EMBL" id="OKH49502.1"/>
    </source>
</evidence>
<dbReference type="GO" id="GO:0003723">
    <property type="term" value="F:RNA binding"/>
    <property type="evidence" value="ECO:0007669"/>
    <property type="project" value="InterPro"/>
</dbReference>
<feature type="domain" description="Recombinase" evidence="3">
    <location>
        <begin position="140"/>
        <end position="240"/>
    </location>
</feature>
<dbReference type="InterPro" id="IPR036162">
    <property type="entry name" value="Resolvase-like_N_sf"/>
</dbReference>
<dbReference type="InterPro" id="IPR006119">
    <property type="entry name" value="Resolv_N"/>
</dbReference>
<dbReference type="Proteomes" id="UP000185557">
    <property type="component" value="Unassembled WGS sequence"/>
</dbReference>
<gene>
    <name evidence="4" type="ORF">NIES30_06560</name>
</gene>
<organism evidence="4 5">
    <name type="scientific">Phormidium tenue NIES-30</name>
    <dbReference type="NCBI Taxonomy" id="549789"/>
    <lineage>
        <taxon>Bacteria</taxon>
        <taxon>Bacillati</taxon>
        <taxon>Cyanobacteriota</taxon>
        <taxon>Cyanophyceae</taxon>
        <taxon>Oscillatoriophycideae</taxon>
        <taxon>Oscillatoriales</taxon>
        <taxon>Oscillatoriaceae</taxon>
        <taxon>Phormidium</taxon>
    </lineage>
</organism>
<comment type="similarity">
    <text evidence="1">Belongs to the site-specific recombinase resolvase family.</text>
</comment>
<feature type="domain" description="A to I editase" evidence="2">
    <location>
        <begin position="189"/>
        <end position="224"/>
    </location>
</feature>
<dbReference type="Gene3D" id="3.90.1750.20">
    <property type="entry name" value="Putative Large Serine Recombinase, Chain B, Domain 2"/>
    <property type="match status" value="1"/>
</dbReference>
<dbReference type="PROSITE" id="PS51737">
    <property type="entry name" value="RECOMBINASE_DNA_BIND"/>
    <property type="match status" value="1"/>
</dbReference>
<dbReference type="InterPro" id="IPR002466">
    <property type="entry name" value="A_deamin"/>
</dbReference>
<evidence type="ECO:0000313" key="5">
    <source>
        <dbReference type="Proteomes" id="UP000185557"/>
    </source>
</evidence>
<dbReference type="GO" id="GO:0004000">
    <property type="term" value="F:adenosine deaminase activity"/>
    <property type="evidence" value="ECO:0007669"/>
    <property type="project" value="InterPro"/>
</dbReference>
<reference evidence="4 5" key="1">
    <citation type="submission" date="2016-11" db="EMBL/GenBank/DDBJ databases">
        <title>Draft Genome Sequences of Nine Cyanobacterial Strains from Diverse Habitats.</title>
        <authorList>
            <person name="Zhu T."/>
            <person name="Hou S."/>
            <person name="Lu X."/>
            <person name="Hess W.R."/>
        </authorList>
    </citation>
    <scope>NUCLEOTIDE SEQUENCE [LARGE SCALE GENOMIC DNA]</scope>
    <source>
        <strain evidence="4 5">NIES-30</strain>
    </source>
</reference>